<protein>
    <recommendedName>
        <fullName evidence="4">Serpentine receptor class gamma</fullName>
    </recommendedName>
</protein>
<keyword evidence="1" id="KW-0812">Transmembrane</keyword>
<keyword evidence="3" id="KW-1185">Reference proteome</keyword>
<evidence type="ECO:0000256" key="1">
    <source>
        <dbReference type="SAM" id="Phobius"/>
    </source>
</evidence>
<feature type="transmembrane region" description="Helical" evidence="1">
    <location>
        <begin position="92"/>
        <end position="117"/>
    </location>
</feature>
<proteinExistence type="predicted"/>
<dbReference type="Proteomes" id="UP000835052">
    <property type="component" value="Unassembled WGS sequence"/>
</dbReference>
<gene>
    <name evidence="2" type="ORF">CAUJ_LOCUS13600</name>
</gene>
<accession>A0A8S1HU37</accession>
<name>A0A8S1HU37_9PELO</name>
<feature type="transmembrane region" description="Helical" evidence="1">
    <location>
        <begin position="52"/>
        <end position="71"/>
    </location>
</feature>
<organism evidence="2 3">
    <name type="scientific">Caenorhabditis auriculariae</name>
    <dbReference type="NCBI Taxonomy" id="2777116"/>
    <lineage>
        <taxon>Eukaryota</taxon>
        <taxon>Metazoa</taxon>
        <taxon>Ecdysozoa</taxon>
        <taxon>Nematoda</taxon>
        <taxon>Chromadorea</taxon>
        <taxon>Rhabditida</taxon>
        <taxon>Rhabditina</taxon>
        <taxon>Rhabditomorpha</taxon>
        <taxon>Rhabditoidea</taxon>
        <taxon>Rhabditidae</taxon>
        <taxon>Peloderinae</taxon>
        <taxon>Caenorhabditis</taxon>
    </lineage>
</organism>
<feature type="transmembrane region" description="Helical" evidence="1">
    <location>
        <begin position="129"/>
        <end position="149"/>
    </location>
</feature>
<sequence length="160" mass="18426">MWFQFVPISHLVFMPIGWFSFLVYLLCGLIISVNLKDFKSSYFKLVLLHTDALQDLILSSTCCLLCILMYFAVFLRVFQQKNLQSTNNPDHVILWCAFLTFLPFLPNTIKSFILYFATDAETLGLATDLWYFATELMCIAAPWTLILTCKGIRDILTNLA</sequence>
<keyword evidence="1" id="KW-0472">Membrane</keyword>
<evidence type="ECO:0000313" key="3">
    <source>
        <dbReference type="Proteomes" id="UP000835052"/>
    </source>
</evidence>
<feature type="transmembrane region" description="Helical" evidence="1">
    <location>
        <begin position="12"/>
        <end position="32"/>
    </location>
</feature>
<reference evidence="2" key="1">
    <citation type="submission" date="2020-10" db="EMBL/GenBank/DDBJ databases">
        <authorList>
            <person name="Kikuchi T."/>
        </authorList>
    </citation>
    <scope>NUCLEOTIDE SEQUENCE</scope>
    <source>
        <strain evidence="2">NKZ352</strain>
    </source>
</reference>
<dbReference type="AlphaFoldDB" id="A0A8S1HU37"/>
<evidence type="ECO:0000313" key="2">
    <source>
        <dbReference type="EMBL" id="CAD6197691.1"/>
    </source>
</evidence>
<dbReference type="OrthoDB" id="5838958at2759"/>
<evidence type="ECO:0008006" key="4">
    <source>
        <dbReference type="Google" id="ProtNLM"/>
    </source>
</evidence>
<dbReference type="EMBL" id="CAJGYM010000101">
    <property type="protein sequence ID" value="CAD6197691.1"/>
    <property type="molecule type" value="Genomic_DNA"/>
</dbReference>
<keyword evidence="1" id="KW-1133">Transmembrane helix</keyword>
<comment type="caution">
    <text evidence="2">The sequence shown here is derived from an EMBL/GenBank/DDBJ whole genome shotgun (WGS) entry which is preliminary data.</text>
</comment>